<accession>A0A068ZC24</accession>
<organism evidence="1 2">
    <name type="scientific">Serratia symbiotica</name>
    <dbReference type="NCBI Taxonomy" id="138074"/>
    <lineage>
        <taxon>Bacteria</taxon>
        <taxon>Pseudomonadati</taxon>
        <taxon>Pseudomonadota</taxon>
        <taxon>Gammaproteobacteria</taxon>
        <taxon>Enterobacterales</taxon>
        <taxon>Yersiniaceae</taxon>
        <taxon>Serratia</taxon>
    </lineage>
</organism>
<evidence type="ECO:0000313" key="1">
    <source>
        <dbReference type="EMBL" id="QLH63338.1"/>
    </source>
</evidence>
<proteinExistence type="predicted"/>
<sequence length="121" mass="13525">MKEEYEARINKVLKLFHTDNKCGTRPDAYSLDLLKHSLNHLCFLAACSDEVDAETINEIQGVIVRVHEGDIPHHYKQSDIGQHSSADKNKTLCIKSPVAISIELTPELCKSLLNAIGGWNK</sequence>
<evidence type="ECO:0000313" key="2">
    <source>
        <dbReference type="Proteomes" id="UP000042738"/>
    </source>
</evidence>
<dbReference type="GeneID" id="93736998"/>
<dbReference type="RefSeq" id="WP_040266488.1">
    <property type="nucleotide sequence ID" value="NZ_CP050855.1"/>
</dbReference>
<reference evidence="1 2" key="1">
    <citation type="journal article" date="2014" name="Genome Announc.">
        <title>Whole-Genome Sequence of Serratia symbiotica Strain CWBI-2.3T, a Free-Living Symbiont of the Black Bean Aphid Aphis fabae.</title>
        <authorList>
            <person name="Foray V."/>
            <person name="Grigorescu A.S."/>
            <person name="Sabri A."/>
            <person name="Haubruge E."/>
            <person name="Lognay G."/>
            <person name="Francis F."/>
            <person name="Fauconnier M.L."/>
            <person name="Hance T."/>
            <person name="Thonart P."/>
        </authorList>
    </citation>
    <scope>NUCLEOTIDE SEQUENCE [LARGE SCALE GENOMIC DNA]</scope>
    <source>
        <strain evidence="1">CWBI-2.3</strain>
    </source>
</reference>
<gene>
    <name evidence="1" type="ORF">SYMBAF_10880</name>
</gene>
<dbReference type="STRING" id="138074.SYMBAF_80011"/>
<dbReference type="EMBL" id="CP050855">
    <property type="protein sequence ID" value="QLH63338.1"/>
    <property type="molecule type" value="Genomic_DNA"/>
</dbReference>
<dbReference type="AlphaFoldDB" id="A0A068ZC24"/>
<dbReference type="Proteomes" id="UP000042738">
    <property type="component" value="Chromosome"/>
</dbReference>
<protein>
    <submittedName>
        <fullName evidence="1">Uncharacterized protein</fullName>
    </submittedName>
</protein>
<name>A0A068ZC24_9GAMM</name>